<comment type="catalytic activity">
    <reaction evidence="67">
        <text>octanoyl-[ACP] + malonyl-[ACP] + H(+) = 3-oxodecanoyl-[ACP] + holo-[ACP] + CO2</text>
        <dbReference type="Rhea" id="RHEA:41852"/>
        <dbReference type="Rhea" id="RHEA-COMP:9623"/>
        <dbReference type="Rhea" id="RHEA-COMP:9636"/>
        <dbReference type="Rhea" id="RHEA-COMP:9637"/>
        <dbReference type="Rhea" id="RHEA-COMP:9685"/>
        <dbReference type="ChEBI" id="CHEBI:15378"/>
        <dbReference type="ChEBI" id="CHEBI:16526"/>
        <dbReference type="ChEBI" id="CHEBI:64479"/>
        <dbReference type="ChEBI" id="CHEBI:78449"/>
        <dbReference type="ChEBI" id="CHEBI:78463"/>
        <dbReference type="ChEBI" id="CHEBI:78464"/>
    </reaction>
    <physiologicalReaction direction="left-to-right" evidence="67">
        <dbReference type="Rhea" id="RHEA:41853"/>
    </physiologicalReaction>
</comment>
<evidence type="ECO:0000256" key="63">
    <source>
        <dbReference type="ARBA" id="ARBA00049414"/>
    </source>
</evidence>
<evidence type="ECO:0000256" key="31">
    <source>
        <dbReference type="ARBA" id="ARBA00023394"/>
    </source>
</evidence>
<evidence type="ECO:0000256" key="68">
    <source>
        <dbReference type="PROSITE-ProRule" id="PRU01363"/>
    </source>
</evidence>
<evidence type="ECO:0000256" key="45">
    <source>
        <dbReference type="ARBA" id="ARBA00047810"/>
    </source>
</evidence>
<evidence type="ECO:0000256" key="33">
    <source>
        <dbReference type="ARBA" id="ARBA00023399"/>
    </source>
</evidence>
<comment type="pathway">
    <text evidence="1">Lipid metabolism.</text>
</comment>
<organism evidence="73">
    <name type="scientific">Notodromas monacha</name>
    <dbReference type="NCBI Taxonomy" id="399045"/>
    <lineage>
        <taxon>Eukaryota</taxon>
        <taxon>Metazoa</taxon>
        <taxon>Ecdysozoa</taxon>
        <taxon>Arthropoda</taxon>
        <taxon>Crustacea</taxon>
        <taxon>Oligostraca</taxon>
        <taxon>Ostracoda</taxon>
        <taxon>Podocopa</taxon>
        <taxon>Podocopida</taxon>
        <taxon>Cypridocopina</taxon>
        <taxon>Cypridoidea</taxon>
        <taxon>Cyprididae</taxon>
        <taxon>Notodromas</taxon>
    </lineage>
</organism>
<dbReference type="Proteomes" id="UP000678499">
    <property type="component" value="Unassembled WGS sequence"/>
</dbReference>
<comment type="catalytic activity">
    <reaction evidence="56">
        <text>holo-[ACP] + acetyl-CoA = acetyl-[ACP] + CoA</text>
        <dbReference type="Rhea" id="RHEA:41788"/>
        <dbReference type="Rhea" id="RHEA-COMP:9621"/>
        <dbReference type="Rhea" id="RHEA-COMP:9685"/>
        <dbReference type="ChEBI" id="CHEBI:57287"/>
        <dbReference type="ChEBI" id="CHEBI:57288"/>
        <dbReference type="ChEBI" id="CHEBI:64479"/>
        <dbReference type="ChEBI" id="CHEBI:78446"/>
        <dbReference type="EC" id="2.3.1.38"/>
    </reaction>
    <physiologicalReaction direction="left-to-right" evidence="56">
        <dbReference type="Rhea" id="RHEA:41789"/>
    </physiologicalReaction>
</comment>
<comment type="catalytic activity">
    <reaction evidence="27">
        <text>(3R)-hydroxyoctanoyl-[ACP] = (2E)-octenoyl-[ACP] + H2O</text>
        <dbReference type="Rhea" id="RHEA:41844"/>
        <dbReference type="Rhea" id="RHEA-COMP:9634"/>
        <dbReference type="Rhea" id="RHEA-COMP:9635"/>
        <dbReference type="ChEBI" id="CHEBI:15377"/>
        <dbReference type="ChEBI" id="CHEBI:78461"/>
        <dbReference type="ChEBI" id="CHEBI:78462"/>
    </reaction>
    <physiologicalReaction direction="left-to-right" evidence="27">
        <dbReference type="Rhea" id="RHEA:41845"/>
    </physiologicalReaction>
</comment>
<dbReference type="Pfam" id="PF00550">
    <property type="entry name" value="PP-binding"/>
    <property type="match status" value="1"/>
</dbReference>
<evidence type="ECO:0000256" key="36">
    <source>
        <dbReference type="ARBA" id="ARBA00023442"/>
    </source>
</evidence>
<feature type="active site" description="Proton donor; for dehydratase activity" evidence="68">
    <location>
        <position position="1123"/>
    </location>
</feature>
<feature type="region of interest" description="N-terminal hotdog fold" evidence="68">
    <location>
        <begin position="935"/>
        <end position="1060"/>
    </location>
</feature>
<dbReference type="GO" id="GO:0016297">
    <property type="term" value="F:fatty acyl-[ACP] hydrolase activity"/>
    <property type="evidence" value="ECO:0007669"/>
    <property type="project" value="UniProtKB-EC"/>
</dbReference>
<evidence type="ECO:0000313" key="74">
    <source>
        <dbReference type="Proteomes" id="UP000678499"/>
    </source>
</evidence>
<keyword evidence="74" id="KW-1185">Reference proteome</keyword>
<dbReference type="SUPFAM" id="SSF53901">
    <property type="entry name" value="Thiolase-like"/>
    <property type="match status" value="1"/>
</dbReference>
<evidence type="ECO:0000256" key="5">
    <source>
        <dbReference type="ARBA" id="ARBA00012948"/>
    </source>
</evidence>
<evidence type="ECO:0000256" key="34">
    <source>
        <dbReference type="ARBA" id="ARBA00023401"/>
    </source>
</evidence>
<dbReference type="SMART" id="SM00829">
    <property type="entry name" value="PKS_ER"/>
    <property type="match status" value="1"/>
</dbReference>
<keyword evidence="12" id="KW-0444">Lipid biosynthesis</keyword>
<keyword evidence="11" id="KW-0596">Phosphopantetheine</keyword>
<comment type="catalytic activity">
    <reaction evidence="65">
        <text>butanoyl-[ACP] + malonyl-[ACP] + H(+) = 3-oxohexanoyl-[ACP] + holo-[ACP] + CO2</text>
        <dbReference type="Rhea" id="RHEA:41820"/>
        <dbReference type="Rhea" id="RHEA-COMP:9623"/>
        <dbReference type="Rhea" id="RHEA-COMP:9628"/>
        <dbReference type="Rhea" id="RHEA-COMP:9629"/>
        <dbReference type="Rhea" id="RHEA-COMP:9685"/>
        <dbReference type="ChEBI" id="CHEBI:15378"/>
        <dbReference type="ChEBI" id="CHEBI:16526"/>
        <dbReference type="ChEBI" id="CHEBI:64479"/>
        <dbReference type="ChEBI" id="CHEBI:78449"/>
        <dbReference type="ChEBI" id="CHEBI:78454"/>
        <dbReference type="ChEBI" id="CHEBI:78456"/>
    </reaction>
    <physiologicalReaction direction="left-to-right" evidence="65">
        <dbReference type="Rhea" id="RHEA:41821"/>
    </physiologicalReaction>
</comment>
<evidence type="ECO:0000256" key="47">
    <source>
        <dbReference type="ARBA" id="ARBA00047953"/>
    </source>
</evidence>
<evidence type="ECO:0000256" key="61">
    <source>
        <dbReference type="ARBA" id="ARBA00049171"/>
    </source>
</evidence>
<evidence type="ECO:0000256" key="53">
    <source>
        <dbReference type="ARBA" id="ARBA00048506"/>
    </source>
</evidence>
<keyword evidence="26" id="KW-0511">Multifunctional enzyme</keyword>
<dbReference type="GO" id="GO:0141148">
    <property type="term" value="F:enoyl-[acyl-carrier-protein] reductase (NADPH) activity"/>
    <property type="evidence" value="ECO:0007669"/>
    <property type="project" value="UniProtKB-EC"/>
</dbReference>
<dbReference type="Pfam" id="PF16197">
    <property type="entry name" value="KAsynt_C_assoc"/>
    <property type="match status" value="1"/>
</dbReference>
<dbReference type="InterPro" id="IPR006162">
    <property type="entry name" value="Ppantetheine_attach_site"/>
</dbReference>
<dbReference type="InterPro" id="IPR049391">
    <property type="entry name" value="FAS_pseudo-KR"/>
</dbReference>
<comment type="catalytic activity">
    <reaction evidence="42">
        <text>tetradecanoyl-[ACP] + malonyl-[ACP] + H(+) = 3-oxohexadecanoyl-[ACP] + holo-[ACP] + CO2</text>
        <dbReference type="Rhea" id="RHEA:41900"/>
        <dbReference type="Rhea" id="RHEA-COMP:9623"/>
        <dbReference type="Rhea" id="RHEA-COMP:9648"/>
        <dbReference type="Rhea" id="RHEA-COMP:9649"/>
        <dbReference type="Rhea" id="RHEA-COMP:9685"/>
        <dbReference type="ChEBI" id="CHEBI:15378"/>
        <dbReference type="ChEBI" id="CHEBI:16526"/>
        <dbReference type="ChEBI" id="CHEBI:64479"/>
        <dbReference type="ChEBI" id="CHEBI:78449"/>
        <dbReference type="ChEBI" id="CHEBI:78477"/>
        <dbReference type="ChEBI" id="CHEBI:78478"/>
    </reaction>
    <physiologicalReaction direction="left-to-right" evidence="42">
        <dbReference type="Rhea" id="RHEA:41901"/>
    </physiologicalReaction>
</comment>
<evidence type="ECO:0000256" key="17">
    <source>
        <dbReference type="ARBA" id="ARBA00022832"/>
    </source>
</evidence>
<evidence type="ECO:0000256" key="20">
    <source>
        <dbReference type="ARBA" id="ARBA00022990"/>
    </source>
</evidence>
<evidence type="ECO:0000256" key="65">
    <source>
        <dbReference type="ARBA" id="ARBA00049449"/>
    </source>
</evidence>
<evidence type="ECO:0000256" key="1">
    <source>
        <dbReference type="ARBA" id="ARBA00005189"/>
    </source>
</evidence>
<evidence type="ECO:0000256" key="26">
    <source>
        <dbReference type="ARBA" id="ARBA00023268"/>
    </source>
</evidence>
<evidence type="ECO:0000256" key="9">
    <source>
        <dbReference type="ARBA" id="ARBA00013258"/>
    </source>
</evidence>
<feature type="domain" description="Carrier" evidence="70">
    <location>
        <begin position="2057"/>
        <end position="2134"/>
    </location>
</feature>
<keyword evidence="19" id="KW-0663">Pyridoxal phosphate</keyword>
<dbReference type="GO" id="GO:0031177">
    <property type="term" value="F:phosphopantetheine binding"/>
    <property type="evidence" value="ECO:0007669"/>
    <property type="project" value="InterPro"/>
</dbReference>
<feature type="domain" description="PKS/mFAS DH" evidence="72">
    <location>
        <begin position="935"/>
        <end position="1221"/>
    </location>
</feature>
<evidence type="ECO:0000256" key="67">
    <source>
        <dbReference type="ARBA" id="ARBA00049533"/>
    </source>
</evidence>
<evidence type="ECO:0000256" key="8">
    <source>
        <dbReference type="ARBA" id="ARBA00013256"/>
    </source>
</evidence>
<dbReference type="SUPFAM" id="SSF55048">
    <property type="entry name" value="Probable ACP-binding domain of malonyl-CoA ACP transacylase"/>
    <property type="match status" value="1"/>
</dbReference>
<evidence type="ECO:0000313" key="73">
    <source>
        <dbReference type="EMBL" id="CAD7276572.1"/>
    </source>
</evidence>
<evidence type="ECO:0000259" key="70">
    <source>
        <dbReference type="PROSITE" id="PS50075"/>
    </source>
</evidence>
<dbReference type="EMBL" id="CAJPEX010000656">
    <property type="protein sequence ID" value="CAG0916724.1"/>
    <property type="molecule type" value="Genomic_DNA"/>
</dbReference>
<dbReference type="SUPFAM" id="SSF53474">
    <property type="entry name" value="alpha/beta-Hydrolases"/>
    <property type="match status" value="1"/>
</dbReference>
<comment type="catalytic activity">
    <reaction evidence="60">
        <text>decanoyl-[ACP] + malonyl-[ACP] + H(+) = 3-oxododecanoyl-[ACP] + holo-[ACP] + CO2</text>
        <dbReference type="Rhea" id="RHEA:41868"/>
        <dbReference type="Rhea" id="RHEA-COMP:9623"/>
        <dbReference type="Rhea" id="RHEA-COMP:9640"/>
        <dbReference type="Rhea" id="RHEA-COMP:9641"/>
        <dbReference type="Rhea" id="RHEA-COMP:9685"/>
        <dbReference type="ChEBI" id="CHEBI:15378"/>
        <dbReference type="ChEBI" id="CHEBI:16526"/>
        <dbReference type="ChEBI" id="CHEBI:64479"/>
        <dbReference type="ChEBI" id="CHEBI:78449"/>
        <dbReference type="ChEBI" id="CHEBI:78468"/>
        <dbReference type="ChEBI" id="CHEBI:78469"/>
    </reaction>
    <physiologicalReaction direction="left-to-right" evidence="60">
        <dbReference type="Rhea" id="RHEA:41869"/>
    </physiologicalReaction>
</comment>
<dbReference type="SMART" id="SM00823">
    <property type="entry name" value="PKS_PP"/>
    <property type="match status" value="1"/>
</dbReference>
<comment type="catalytic activity">
    <reaction evidence="49">
        <text>hexadecanoyl-[ACP] + malonyl-[ACP] + H(+) = 3-oxooctadecanoyl-[ACP] + holo-[ACP] + CO2</text>
        <dbReference type="Rhea" id="RHEA:41916"/>
        <dbReference type="Rhea" id="RHEA-COMP:9623"/>
        <dbReference type="Rhea" id="RHEA-COMP:9652"/>
        <dbReference type="Rhea" id="RHEA-COMP:9653"/>
        <dbReference type="Rhea" id="RHEA-COMP:9685"/>
        <dbReference type="ChEBI" id="CHEBI:15378"/>
        <dbReference type="ChEBI" id="CHEBI:16526"/>
        <dbReference type="ChEBI" id="CHEBI:64479"/>
        <dbReference type="ChEBI" id="CHEBI:78449"/>
        <dbReference type="ChEBI" id="CHEBI:78483"/>
        <dbReference type="ChEBI" id="CHEBI:78487"/>
    </reaction>
    <physiologicalReaction direction="left-to-right" evidence="49">
        <dbReference type="Rhea" id="RHEA:41917"/>
    </physiologicalReaction>
</comment>
<evidence type="ECO:0000256" key="12">
    <source>
        <dbReference type="ARBA" id="ARBA00022516"/>
    </source>
</evidence>
<evidence type="ECO:0000256" key="37">
    <source>
        <dbReference type="ARBA" id="ARBA00044883"/>
    </source>
</evidence>
<keyword evidence="22" id="KW-0520">NAD</keyword>
<evidence type="ECO:0000259" key="71">
    <source>
        <dbReference type="PROSITE" id="PS52004"/>
    </source>
</evidence>
<evidence type="ECO:0000256" key="10">
    <source>
        <dbReference type="ARBA" id="ARBA00018769"/>
    </source>
</evidence>
<keyword evidence="16" id="KW-0378">Hydrolase</keyword>
<dbReference type="CDD" id="cd08954">
    <property type="entry name" value="KR_1_FAS_SDR_x"/>
    <property type="match status" value="1"/>
</dbReference>
<dbReference type="UniPathway" id="UPA00094"/>
<comment type="catalytic activity">
    <reaction evidence="31">
        <text>a (3R)-hydroxyacyl-[ACP] = a (2E)-enoyl-[ACP] + H2O</text>
        <dbReference type="Rhea" id="RHEA:13097"/>
        <dbReference type="Rhea" id="RHEA-COMP:9925"/>
        <dbReference type="Rhea" id="RHEA-COMP:9945"/>
        <dbReference type="ChEBI" id="CHEBI:15377"/>
        <dbReference type="ChEBI" id="CHEBI:78784"/>
        <dbReference type="ChEBI" id="CHEBI:78827"/>
        <dbReference type="EC" id="4.2.1.59"/>
    </reaction>
    <physiologicalReaction direction="left-to-right" evidence="31">
        <dbReference type="Rhea" id="RHEA:13098"/>
    </physiologicalReaction>
</comment>
<keyword evidence="24" id="KW-0275">Fatty acid biosynthesis</keyword>
<dbReference type="Pfam" id="PF00109">
    <property type="entry name" value="ketoacyl-synt"/>
    <property type="match status" value="1"/>
</dbReference>
<keyword evidence="18" id="KW-0521">NADP</keyword>
<dbReference type="InterPro" id="IPR042104">
    <property type="entry name" value="PKS_dehydratase_sf"/>
</dbReference>
<dbReference type="CDD" id="cd00833">
    <property type="entry name" value="PKS"/>
    <property type="match status" value="1"/>
</dbReference>
<dbReference type="PROSITE" id="PS00606">
    <property type="entry name" value="KS3_1"/>
    <property type="match status" value="1"/>
</dbReference>
<dbReference type="FunFam" id="3.40.50.720:FF:000209">
    <property type="entry name" value="Polyketide synthase Pks12"/>
    <property type="match status" value="1"/>
</dbReference>
<dbReference type="GO" id="GO:0004315">
    <property type="term" value="F:3-oxoacyl-[acyl-carrier-protein] synthase activity"/>
    <property type="evidence" value="ECO:0007669"/>
    <property type="project" value="UniProtKB-EC"/>
</dbReference>
<evidence type="ECO:0000256" key="38">
    <source>
        <dbReference type="ARBA" id="ARBA00047300"/>
    </source>
</evidence>
<evidence type="ECO:0000256" key="60">
    <source>
        <dbReference type="ARBA" id="ARBA00049109"/>
    </source>
</evidence>
<dbReference type="Pfam" id="PF21089">
    <property type="entry name" value="PKS_DH_N"/>
    <property type="match status" value="1"/>
</dbReference>
<keyword evidence="14" id="KW-0808">Transferase</keyword>
<comment type="catalytic activity">
    <reaction evidence="33">
        <text>(3R)-hydroxyoctadecanoyl-[ACP] = (2E)-octadecenoyl-[ACP] + H2O</text>
        <dbReference type="Rhea" id="RHEA:41924"/>
        <dbReference type="Rhea" id="RHEA-COMP:9654"/>
        <dbReference type="Rhea" id="RHEA-COMP:9655"/>
        <dbReference type="ChEBI" id="CHEBI:15377"/>
        <dbReference type="ChEBI" id="CHEBI:78488"/>
        <dbReference type="ChEBI" id="CHEBI:78489"/>
    </reaction>
    <physiologicalReaction direction="left-to-right" evidence="33">
        <dbReference type="Rhea" id="RHEA:41925"/>
    </physiologicalReaction>
</comment>
<evidence type="ECO:0000256" key="39">
    <source>
        <dbReference type="ARBA" id="ARBA00047394"/>
    </source>
</evidence>
<dbReference type="GO" id="GO:0004314">
    <property type="term" value="F:[acyl-carrier-protein] S-malonyltransferase activity"/>
    <property type="evidence" value="ECO:0007669"/>
    <property type="project" value="UniProtKB-EC"/>
</dbReference>
<dbReference type="InterPro" id="IPR001227">
    <property type="entry name" value="Ac_transferase_dom_sf"/>
</dbReference>
<dbReference type="InterPro" id="IPR057326">
    <property type="entry name" value="KR_dom"/>
</dbReference>
<dbReference type="SMART" id="SM00825">
    <property type="entry name" value="PKS_KS"/>
    <property type="match status" value="1"/>
</dbReference>
<dbReference type="InterPro" id="IPR049900">
    <property type="entry name" value="PKS_mFAS_DH"/>
</dbReference>
<dbReference type="PROSITE" id="PS50075">
    <property type="entry name" value="CARRIER"/>
    <property type="match status" value="1"/>
</dbReference>
<dbReference type="EC" id="1.1.1.100" evidence="5"/>
<feature type="active site" description="Proton acceptor; for dehydratase activity" evidence="68">
    <location>
        <position position="970"/>
    </location>
</feature>
<evidence type="ECO:0000256" key="29">
    <source>
        <dbReference type="ARBA" id="ARBA00023373"/>
    </source>
</evidence>
<dbReference type="InterPro" id="IPR016035">
    <property type="entry name" value="Acyl_Trfase/lysoPLipase"/>
</dbReference>
<comment type="catalytic activity">
    <reaction evidence="46">
        <text>(2E)-hexenoyl-[ACP] + NADPH + H(+) = hexanoyl-[ACP] + NADP(+)</text>
        <dbReference type="Rhea" id="RHEA:41832"/>
        <dbReference type="Rhea" id="RHEA-COMP:9631"/>
        <dbReference type="Rhea" id="RHEA-COMP:9632"/>
        <dbReference type="ChEBI" id="CHEBI:15378"/>
        <dbReference type="ChEBI" id="CHEBI:57783"/>
        <dbReference type="ChEBI" id="CHEBI:58349"/>
        <dbReference type="ChEBI" id="CHEBI:78458"/>
        <dbReference type="ChEBI" id="CHEBI:78459"/>
    </reaction>
    <physiologicalReaction direction="left-to-right" evidence="46">
        <dbReference type="Rhea" id="RHEA:41833"/>
    </physiologicalReaction>
</comment>
<comment type="catalytic activity">
    <reaction evidence="63">
        <text>3-oxohexadecanoyl-[ACP] + NADPH + H(+) = (3R)-hydroxyhexadecanoyl-[ACP] + NADP(+)</text>
        <dbReference type="Rhea" id="RHEA:41904"/>
        <dbReference type="Rhea" id="RHEA-COMP:9649"/>
        <dbReference type="Rhea" id="RHEA-COMP:9650"/>
        <dbReference type="ChEBI" id="CHEBI:15378"/>
        <dbReference type="ChEBI" id="CHEBI:57783"/>
        <dbReference type="ChEBI" id="CHEBI:58349"/>
        <dbReference type="ChEBI" id="CHEBI:78478"/>
        <dbReference type="ChEBI" id="CHEBI:78480"/>
    </reaction>
    <physiologicalReaction direction="left-to-right" evidence="63">
        <dbReference type="Rhea" id="RHEA:41905"/>
    </physiologicalReaction>
</comment>
<accession>A0A7R9BM81</accession>
<keyword evidence="17" id="KW-0276">Fatty acid metabolism</keyword>
<dbReference type="InterPro" id="IPR020843">
    <property type="entry name" value="ER"/>
</dbReference>
<evidence type="ECO:0000256" key="50">
    <source>
        <dbReference type="ARBA" id="ARBA00048281"/>
    </source>
</evidence>
<dbReference type="InterPro" id="IPR020841">
    <property type="entry name" value="PKS_Beta-ketoAc_synthase_dom"/>
</dbReference>
<dbReference type="EC" id="2.3.1.41" evidence="7"/>
<dbReference type="CDD" id="cd05195">
    <property type="entry name" value="enoyl_red"/>
    <property type="match status" value="1"/>
</dbReference>
<dbReference type="EC" id="2.3.1.38" evidence="8"/>
<evidence type="ECO:0000256" key="54">
    <source>
        <dbReference type="ARBA" id="ARBA00048571"/>
    </source>
</evidence>
<dbReference type="InterPro" id="IPR014043">
    <property type="entry name" value="Acyl_transferase_dom"/>
</dbReference>
<comment type="catalytic activity">
    <reaction evidence="29">
        <text>(3R)-hydroxyhexanoyl-[ACP] = (2E)-hexenoyl-[ACP] + H2O</text>
        <dbReference type="Rhea" id="RHEA:41828"/>
        <dbReference type="Rhea" id="RHEA-COMP:9630"/>
        <dbReference type="Rhea" id="RHEA-COMP:9631"/>
        <dbReference type="ChEBI" id="CHEBI:15377"/>
        <dbReference type="ChEBI" id="CHEBI:78457"/>
        <dbReference type="ChEBI" id="CHEBI:78458"/>
    </reaction>
    <physiologicalReaction direction="left-to-right" evidence="29">
        <dbReference type="Rhea" id="RHEA:41829"/>
    </physiologicalReaction>
</comment>
<reference evidence="73" key="1">
    <citation type="submission" date="2020-11" db="EMBL/GenBank/DDBJ databases">
        <authorList>
            <person name="Tran Van P."/>
        </authorList>
    </citation>
    <scope>NUCLEOTIDE SEQUENCE</scope>
</reference>
<evidence type="ECO:0000256" key="42">
    <source>
        <dbReference type="ARBA" id="ARBA00047451"/>
    </source>
</evidence>
<comment type="catalytic activity">
    <reaction evidence="59">
        <text>(2E)-octadecenoyl-[ACP] + NADPH + H(+) = octadecanoyl-[ACP] + NADP(+)</text>
        <dbReference type="Rhea" id="RHEA:41928"/>
        <dbReference type="Rhea" id="RHEA-COMP:9655"/>
        <dbReference type="Rhea" id="RHEA-COMP:9656"/>
        <dbReference type="ChEBI" id="CHEBI:15378"/>
        <dbReference type="ChEBI" id="CHEBI:57783"/>
        <dbReference type="ChEBI" id="CHEBI:58349"/>
        <dbReference type="ChEBI" id="CHEBI:78489"/>
        <dbReference type="ChEBI" id="CHEBI:78495"/>
    </reaction>
    <physiologicalReaction direction="left-to-right" evidence="59">
        <dbReference type="Rhea" id="RHEA:41929"/>
    </physiologicalReaction>
</comment>
<comment type="catalytic activity">
    <reaction evidence="38">
        <text>3-oxooctadecanoyl-[ACP] + NADPH + H(+) = (3R)-hydroxyoctadecanoyl-[ACP] + NADP(+)</text>
        <dbReference type="Rhea" id="RHEA:41920"/>
        <dbReference type="Rhea" id="RHEA-COMP:9653"/>
        <dbReference type="Rhea" id="RHEA-COMP:9654"/>
        <dbReference type="ChEBI" id="CHEBI:15378"/>
        <dbReference type="ChEBI" id="CHEBI:57783"/>
        <dbReference type="ChEBI" id="CHEBI:58349"/>
        <dbReference type="ChEBI" id="CHEBI:78487"/>
        <dbReference type="ChEBI" id="CHEBI:78488"/>
    </reaction>
    <physiologicalReaction direction="left-to-right" evidence="38">
        <dbReference type="Rhea" id="RHEA:41921"/>
    </physiologicalReaction>
</comment>
<evidence type="ECO:0000256" key="23">
    <source>
        <dbReference type="ARBA" id="ARBA00023098"/>
    </source>
</evidence>
<comment type="catalytic activity">
    <reaction evidence="51">
        <text>tetradecanoyl-[ACP] + H2O = tetradecanoate + holo-[ACP] + H(+)</text>
        <dbReference type="Rhea" id="RHEA:30123"/>
        <dbReference type="Rhea" id="RHEA-COMP:9648"/>
        <dbReference type="Rhea" id="RHEA-COMP:9685"/>
        <dbReference type="ChEBI" id="CHEBI:15377"/>
        <dbReference type="ChEBI" id="CHEBI:15378"/>
        <dbReference type="ChEBI" id="CHEBI:30807"/>
        <dbReference type="ChEBI" id="CHEBI:64479"/>
        <dbReference type="ChEBI" id="CHEBI:78477"/>
        <dbReference type="EC" id="3.1.2.14"/>
    </reaction>
    <physiologicalReaction direction="left-to-right" evidence="51">
        <dbReference type="Rhea" id="RHEA:30124"/>
    </physiologicalReaction>
</comment>
<comment type="catalytic activity">
    <reaction evidence="48">
        <text>acetyl-[ACP] + malonyl-[ACP] + H(+) = 3-oxobutanoyl-[ACP] + holo-[ACP] + CO2</text>
        <dbReference type="Rhea" id="RHEA:41800"/>
        <dbReference type="Rhea" id="RHEA-COMP:9621"/>
        <dbReference type="Rhea" id="RHEA-COMP:9623"/>
        <dbReference type="Rhea" id="RHEA-COMP:9625"/>
        <dbReference type="Rhea" id="RHEA-COMP:9685"/>
        <dbReference type="ChEBI" id="CHEBI:15378"/>
        <dbReference type="ChEBI" id="CHEBI:16526"/>
        <dbReference type="ChEBI" id="CHEBI:64479"/>
        <dbReference type="ChEBI" id="CHEBI:78446"/>
        <dbReference type="ChEBI" id="CHEBI:78449"/>
        <dbReference type="ChEBI" id="CHEBI:78450"/>
    </reaction>
    <physiologicalReaction direction="left-to-right" evidence="48">
        <dbReference type="Rhea" id="RHEA:41801"/>
    </physiologicalReaction>
</comment>
<comment type="catalytic activity">
    <reaction evidence="54">
        <text>3-oxohexanoyl-[ACP] + NADPH + H(+) = (3R)-hydroxyhexanoyl-[ACP] + NADP(+)</text>
        <dbReference type="Rhea" id="RHEA:41824"/>
        <dbReference type="Rhea" id="RHEA-COMP:9629"/>
        <dbReference type="Rhea" id="RHEA-COMP:9630"/>
        <dbReference type="ChEBI" id="CHEBI:15378"/>
        <dbReference type="ChEBI" id="CHEBI:57783"/>
        <dbReference type="ChEBI" id="CHEBI:58349"/>
        <dbReference type="ChEBI" id="CHEBI:78456"/>
        <dbReference type="ChEBI" id="CHEBI:78457"/>
    </reaction>
    <physiologicalReaction direction="left-to-right" evidence="54">
        <dbReference type="Rhea" id="RHEA:41825"/>
    </physiologicalReaction>
</comment>
<dbReference type="PANTHER" id="PTHR43775:SF7">
    <property type="entry name" value="FATTY ACID SYNTHASE"/>
    <property type="match status" value="1"/>
</dbReference>
<evidence type="ECO:0000256" key="51">
    <source>
        <dbReference type="ARBA" id="ARBA00048289"/>
    </source>
</evidence>
<dbReference type="InterPro" id="IPR011032">
    <property type="entry name" value="GroES-like_sf"/>
</dbReference>
<name>A0A7R9BM81_9CRUS</name>
<comment type="catalytic activity">
    <reaction evidence="34">
        <text>(3R)-hydroxyhexadecanoyl-[ACP] = (2E)-hexadecenoyl-[ACP] + H2O</text>
        <dbReference type="Rhea" id="RHEA:41908"/>
        <dbReference type="Rhea" id="RHEA-COMP:9650"/>
        <dbReference type="Rhea" id="RHEA-COMP:9651"/>
        <dbReference type="ChEBI" id="CHEBI:15377"/>
        <dbReference type="ChEBI" id="CHEBI:78480"/>
        <dbReference type="ChEBI" id="CHEBI:78481"/>
    </reaction>
    <physiologicalReaction direction="left-to-right" evidence="34">
        <dbReference type="Rhea" id="RHEA:41909"/>
    </physiologicalReaction>
</comment>
<dbReference type="Gene3D" id="1.10.1200.10">
    <property type="entry name" value="ACP-like"/>
    <property type="match status" value="1"/>
</dbReference>
<dbReference type="Pfam" id="PF00698">
    <property type="entry name" value="Acyl_transf_1"/>
    <property type="match status" value="1"/>
</dbReference>
<comment type="catalytic activity">
    <reaction evidence="55">
        <text>a 2,3-saturated acyl-[ACP] + NADP(+) = a (2E)-enoyl-[ACP] + NADPH + H(+)</text>
        <dbReference type="Rhea" id="RHEA:22564"/>
        <dbReference type="Rhea" id="RHEA-COMP:9925"/>
        <dbReference type="Rhea" id="RHEA-COMP:9926"/>
        <dbReference type="ChEBI" id="CHEBI:15378"/>
        <dbReference type="ChEBI" id="CHEBI:57783"/>
        <dbReference type="ChEBI" id="CHEBI:58349"/>
        <dbReference type="ChEBI" id="CHEBI:78784"/>
        <dbReference type="ChEBI" id="CHEBI:78785"/>
        <dbReference type="EC" id="1.3.1.39"/>
    </reaction>
    <physiologicalReaction direction="right-to-left" evidence="55">
        <dbReference type="Rhea" id="RHEA:22566"/>
    </physiologicalReaction>
</comment>
<comment type="catalytic activity">
    <reaction evidence="40">
        <text>a (3R)-hydroxyacyl-[ACP] + NADP(+) = a 3-oxoacyl-[ACP] + NADPH + H(+)</text>
        <dbReference type="Rhea" id="RHEA:17397"/>
        <dbReference type="Rhea" id="RHEA-COMP:9916"/>
        <dbReference type="Rhea" id="RHEA-COMP:9945"/>
        <dbReference type="ChEBI" id="CHEBI:15378"/>
        <dbReference type="ChEBI" id="CHEBI:57783"/>
        <dbReference type="ChEBI" id="CHEBI:58349"/>
        <dbReference type="ChEBI" id="CHEBI:78776"/>
        <dbReference type="ChEBI" id="CHEBI:78827"/>
        <dbReference type="EC" id="1.1.1.100"/>
    </reaction>
    <physiologicalReaction direction="right-to-left" evidence="40">
        <dbReference type="Rhea" id="RHEA:17399"/>
    </physiologicalReaction>
</comment>
<keyword evidence="25" id="KW-0456">Lyase</keyword>
<evidence type="ECO:0000256" key="64">
    <source>
        <dbReference type="ARBA" id="ARBA00049422"/>
    </source>
</evidence>
<evidence type="ECO:0000256" key="16">
    <source>
        <dbReference type="ARBA" id="ARBA00022801"/>
    </source>
</evidence>
<comment type="catalytic activity">
    <reaction evidence="47">
        <text>3-oxobutanoyl-[ACP] + NADPH + H(+) = (3R)-hydroxybutanoyl-[ACP] + NADP(+)</text>
        <dbReference type="Rhea" id="RHEA:41804"/>
        <dbReference type="Rhea" id="RHEA-COMP:9625"/>
        <dbReference type="Rhea" id="RHEA-COMP:9626"/>
        <dbReference type="ChEBI" id="CHEBI:15378"/>
        <dbReference type="ChEBI" id="CHEBI:57783"/>
        <dbReference type="ChEBI" id="CHEBI:58349"/>
        <dbReference type="ChEBI" id="CHEBI:78450"/>
        <dbReference type="ChEBI" id="CHEBI:78451"/>
    </reaction>
    <physiologicalReaction direction="left-to-right" evidence="47">
        <dbReference type="Rhea" id="RHEA:41805"/>
    </physiologicalReaction>
</comment>
<dbReference type="SUPFAM" id="SSF52151">
    <property type="entry name" value="FabD/lysophospholipase-like"/>
    <property type="match status" value="1"/>
</dbReference>
<evidence type="ECO:0000256" key="56">
    <source>
        <dbReference type="ARBA" id="ARBA00048691"/>
    </source>
</evidence>
<dbReference type="FunFam" id="3.90.180.10:FF:000015">
    <property type="entry name" value="Fatty acid synthase"/>
    <property type="match status" value="1"/>
</dbReference>
<comment type="catalytic activity">
    <reaction evidence="30">
        <text>(3R)-hydroxydecanoyl-[ACP] = (2E)-decenoyl-[ACP] + H2O</text>
        <dbReference type="Rhea" id="RHEA:41860"/>
        <dbReference type="Rhea" id="RHEA-COMP:9638"/>
        <dbReference type="Rhea" id="RHEA-COMP:9639"/>
        <dbReference type="ChEBI" id="CHEBI:15377"/>
        <dbReference type="ChEBI" id="CHEBI:78466"/>
        <dbReference type="ChEBI" id="CHEBI:78467"/>
    </reaction>
    <physiologicalReaction direction="left-to-right" evidence="30">
        <dbReference type="Rhea" id="RHEA:41861"/>
    </physiologicalReaction>
</comment>
<evidence type="ECO:0000256" key="3">
    <source>
        <dbReference type="ARBA" id="ARBA00012480"/>
    </source>
</evidence>
<evidence type="ECO:0000256" key="32">
    <source>
        <dbReference type="ARBA" id="ARBA00023398"/>
    </source>
</evidence>
<dbReference type="InterPro" id="IPR049552">
    <property type="entry name" value="PKS_DH_N"/>
</dbReference>
<dbReference type="PROSITE" id="PS52004">
    <property type="entry name" value="KS3_2"/>
    <property type="match status" value="1"/>
</dbReference>
<dbReference type="Gene3D" id="3.40.50.720">
    <property type="entry name" value="NAD(P)-binding Rossmann-like Domain"/>
    <property type="match status" value="1"/>
</dbReference>
<dbReference type="GO" id="GO:0019171">
    <property type="term" value="F:(3R)-hydroxyacyl-[acyl-carrier-protein] dehydratase activity"/>
    <property type="evidence" value="ECO:0007669"/>
    <property type="project" value="UniProtKB-EC"/>
</dbReference>
<evidence type="ECO:0000259" key="72">
    <source>
        <dbReference type="PROSITE" id="PS52019"/>
    </source>
</evidence>
<evidence type="ECO:0000256" key="40">
    <source>
        <dbReference type="ARBA" id="ARBA00047400"/>
    </source>
</evidence>
<evidence type="ECO:0000256" key="41">
    <source>
        <dbReference type="ARBA" id="ARBA00047440"/>
    </source>
</evidence>
<dbReference type="InterPro" id="IPR050091">
    <property type="entry name" value="PKS_NRPS_Biosynth_Enz"/>
</dbReference>
<dbReference type="Gene3D" id="3.10.129.110">
    <property type="entry name" value="Polyketide synthase dehydratase"/>
    <property type="match status" value="1"/>
</dbReference>
<dbReference type="EC" id="3.1.2.14" evidence="3"/>
<dbReference type="InterPro" id="IPR016036">
    <property type="entry name" value="Malonyl_transacylase_ACP-bd"/>
</dbReference>
<evidence type="ECO:0000256" key="18">
    <source>
        <dbReference type="ARBA" id="ARBA00022857"/>
    </source>
</evidence>
<evidence type="ECO:0000256" key="58">
    <source>
        <dbReference type="ARBA" id="ARBA00048935"/>
    </source>
</evidence>
<evidence type="ECO:0000256" key="35">
    <source>
        <dbReference type="ARBA" id="ARBA00023402"/>
    </source>
</evidence>
<comment type="catalytic activity">
    <reaction evidence="61">
        <text>(2E)-tetradecenoyl-[ACP] + NADPH + H(+) = tetradecanoyl-[ACP] + NADP(+)</text>
        <dbReference type="Rhea" id="RHEA:41896"/>
        <dbReference type="Rhea" id="RHEA-COMP:9647"/>
        <dbReference type="Rhea" id="RHEA-COMP:9648"/>
        <dbReference type="ChEBI" id="CHEBI:15378"/>
        <dbReference type="ChEBI" id="CHEBI:57783"/>
        <dbReference type="ChEBI" id="CHEBI:58349"/>
        <dbReference type="ChEBI" id="CHEBI:78475"/>
        <dbReference type="ChEBI" id="CHEBI:78477"/>
    </reaction>
    <physiologicalReaction direction="left-to-right" evidence="61">
        <dbReference type="Rhea" id="RHEA:41897"/>
    </physiologicalReaction>
</comment>
<dbReference type="GO" id="GO:0004313">
    <property type="term" value="F:[acyl-carrier-protein] S-acetyltransferase activity"/>
    <property type="evidence" value="ECO:0007669"/>
    <property type="project" value="UniProtKB-EC"/>
</dbReference>
<comment type="catalytic activity">
    <reaction evidence="50">
        <text>(2E)-dodecenoyl-[ACP] + NADPH + H(+) = dodecanoyl-[ACP] + NADP(+)</text>
        <dbReference type="Rhea" id="RHEA:41880"/>
        <dbReference type="Rhea" id="RHEA-COMP:9643"/>
        <dbReference type="Rhea" id="RHEA-COMP:9644"/>
        <dbReference type="ChEBI" id="CHEBI:15378"/>
        <dbReference type="ChEBI" id="CHEBI:57783"/>
        <dbReference type="ChEBI" id="CHEBI:58349"/>
        <dbReference type="ChEBI" id="CHEBI:65264"/>
        <dbReference type="ChEBI" id="CHEBI:78472"/>
    </reaction>
    <physiologicalReaction direction="left-to-right" evidence="50">
        <dbReference type="Rhea" id="RHEA:41881"/>
    </physiologicalReaction>
</comment>
<dbReference type="InterPro" id="IPR020806">
    <property type="entry name" value="PKS_PP-bd"/>
</dbReference>
<evidence type="ECO:0000256" key="11">
    <source>
        <dbReference type="ARBA" id="ARBA00022450"/>
    </source>
</evidence>
<dbReference type="SUPFAM" id="SSF47336">
    <property type="entry name" value="ACP-like"/>
    <property type="match status" value="1"/>
</dbReference>
<dbReference type="GO" id="GO:0004316">
    <property type="term" value="F:3-oxoacyl-[acyl-carrier-protein] reductase (NADPH) activity"/>
    <property type="evidence" value="ECO:0007669"/>
    <property type="project" value="UniProtKB-EC"/>
</dbReference>
<comment type="catalytic activity">
    <reaction evidence="32">
        <text>(3R)-hydroxytetradecanoyl-[ACP] = (2E)-tetradecenoyl-[ACP] + H2O</text>
        <dbReference type="Rhea" id="RHEA:41892"/>
        <dbReference type="Rhea" id="RHEA-COMP:9646"/>
        <dbReference type="Rhea" id="RHEA-COMP:9647"/>
        <dbReference type="ChEBI" id="CHEBI:15377"/>
        <dbReference type="ChEBI" id="CHEBI:78474"/>
        <dbReference type="ChEBI" id="CHEBI:78475"/>
    </reaction>
    <physiologicalReaction direction="left-to-right" evidence="32">
        <dbReference type="Rhea" id="RHEA:41893"/>
    </physiologicalReaction>
</comment>
<evidence type="ECO:0000256" key="2">
    <source>
        <dbReference type="ARBA" id="ARBA00012004"/>
    </source>
</evidence>
<evidence type="ECO:0000256" key="43">
    <source>
        <dbReference type="ARBA" id="ARBA00047500"/>
    </source>
</evidence>
<dbReference type="Pfam" id="PF00975">
    <property type="entry name" value="Thioesterase"/>
    <property type="match status" value="1"/>
</dbReference>
<comment type="catalytic activity">
    <reaction evidence="37">
        <text>acetyl-CoA + n malonyl-CoA + 2n NADPH + 2n H(+) = a long-chain fatty acid + (n+1) CoA + n CO2 + 2n NADP(+).</text>
        <dbReference type="EC" id="2.3.1.85"/>
    </reaction>
</comment>
<evidence type="ECO:0000256" key="19">
    <source>
        <dbReference type="ARBA" id="ARBA00022898"/>
    </source>
</evidence>
<evidence type="ECO:0000256" key="25">
    <source>
        <dbReference type="ARBA" id="ARBA00023239"/>
    </source>
</evidence>
<dbReference type="SMART" id="SM00827">
    <property type="entry name" value="PKS_AT"/>
    <property type="match status" value="1"/>
</dbReference>
<comment type="catalytic activity">
    <reaction evidence="41">
        <text>3-oxodecanoyl-[ACP] + NADPH + H(+) = (3R)-hydroxydecanoyl-[ACP] + NADP(+)</text>
        <dbReference type="Rhea" id="RHEA:41856"/>
        <dbReference type="Rhea" id="RHEA-COMP:9637"/>
        <dbReference type="Rhea" id="RHEA-COMP:9638"/>
        <dbReference type="ChEBI" id="CHEBI:15378"/>
        <dbReference type="ChEBI" id="CHEBI:57783"/>
        <dbReference type="ChEBI" id="CHEBI:58349"/>
        <dbReference type="ChEBI" id="CHEBI:78464"/>
        <dbReference type="ChEBI" id="CHEBI:78466"/>
    </reaction>
    <physiologicalReaction direction="left-to-right" evidence="41">
        <dbReference type="Rhea" id="RHEA:41857"/>
    </physiologicalReaction>
</comment>
<dbReference type="OrthoDB" id="329835at2759"/>
<comment type="catalytic activity">
    <reaction evidence="28">
        <text>(3R)-hydroxydodecanoyl-[ACP] = (2E)-dodecenoyl-[ACP] + H2O</text>
        <dbReference type="Rhea" id="RHEA:41876"/>
        <dbReference type="Rhea" id="RHEA-COMP:9642"/>
        <dbReference type="Rhea" id="RHEA-COMP:9643"/>
        <dbReference type="ChEBI" id="CHEBI:15377"/>
        <dbReference type="ChEBI" id="CHEBI:78470"/>
        <dbReference type="ChEBI" id="CHEBI:78472"/>
    </reaction>
    <physiologicalReaction direction="left-to-right" evidence="28">
        <dbReference type="Rhea" id="RHEA:41877"/>
    </physiologicalReaction>
</comment>
<protein>
    <recommendedName>
        <fullName evidence="10">Fatty acid synthase</fullName>
        <ecNumber evidence="5">1.1.1.100</ecNumber>
        <ecNumber evidence="2">1.3.1.39</ecNumber>
        <ecNumber evidence="8">2.3.1.38</ecNumber>
        <ecNumber evidence="9">2.3.1.39</ecNumber>
        <ecNumber evidence="7">2.3.1.41</ecNumber>
        <ecNumber evidence="4">2.3.1.85</ecNumber>
        <ecNumber evidence="3">3.1.2.14</ecNumber>
        <ecNumber evidence="6">4.2.1.59</ecNumber>
    </recommendedName>
</protein>
<dbReference type="Pfam" id="PF02801">
    <property type="entry name" value="Ketoacyl-synt_C"/>
    <property type="match status" value="1"/>
</dbReference>
<dbReference type="SUPFAM" id="SSF50129">
    <property type="entry name" value="GroES-like"/>
    <property type="match status" value="1"/>
</dbReference>
<evidence type="ECO:0000256" key="44">
    <source>
        <dbReference type="ARBA" id="ARBA00047578"/>
    </source>
</evidence>
<evidence type="ECO:0000256" key="24">
    <source>
        <dbReference type="ARBA" id="ARBA00023160"/>
    </source>
</evidence>
<dbReference type="InterPro" id="IPR013968">
    <property type="entry name" value="PKS_KR"/>
</dbReference>
<evidence type="ECO:0000256" key="46">
    <source>
        <dbReference type="ARBA" id="ARBA00047897"/>
    </source>
</evidence>
<comment type="function">
    <text evidence="36">Fatty acid synthetase is a multifunctional enzyme that catalyzes the de novo biosynthesis of long-chain saturated fatty acids starting from acetyl-CoA and malonyl-CoA in the presence of NADPH. This multifunctional protein contains 7 catalytic activities and a site for the binding of the prosthetic group 4'-phosphopantetheine of the acyl carrier protein ([ACP]) domain.</text>
</comment>
<dbReference type="Pfam" id="PF21149">
    <property type="entry name" value="FAS_pseudo-KR"/>
    <property type="match status" value="1"/>
</dbReference>
<dbReference type="InterPro" id="IPR001031">
    <property type="entry name" value="Thioesterase"/>
</dbReference>
<keyword evidence="20" id="KW-0007">Acetylation</keyword>
<evidence type="ECO:0000256" key="66">
    <source>
        <dbReference type="ARBA" id="ARBA00049521"/>
    </source>
</evidence>
<comment type="catalytic activity">
    <reaction evidence="43">
        <text>(2E)-butenoyl-[ACP] + NADPH + H(+) = butanoyl-[ACP] + NADP(+)</text>
        <dbReference type="Rhea" id="RHEA:41812"/>
        <dbReference type="Rhea" id="RHEA-COMP:9627"/>
        <dbReference type="Rhea" id="RHEA-COMP:9628"/>
        <dbReference type="ChEBI" id="CHEBI:15378"/>
        <dbReference type="ChEBI" id="CHEBI:57783"/>
        <dbReference type="ChEBI" id="CHEBI:58349"/>
        <dbReference type="ChEBI" id="CHEBI:78453"/>
        <dbReference type="ChEBI" id="CHEBI:78454"/>
    </reaction>
    <physiologicalReaction direction="left-to-right" evidence="43">
        <dbReference type="Rhea" id="RHEA:41813"/>
    </physiologicalReaction>
</comment>
<comment type="catalytic activity">
    <reaction evidence="35">
        <text>(3R)-hydroxybutanoyl-[ACP] = (2E)-butenoyl-[ACP] + H2O</text>
        <dbReference type="Rhea" id="RHEA:41808"/>
        <dbReference type="Rhea" id="RHEA-COMP:9626"/>
        <dbReference type="Rhea" id="RHEA-COMP:9627"/>
        <dbReference type="ChEBI" id="CHEBI:15377"/>
        <dbReference type="ChEBI" id="CHEBI:78451"/>
        <dbReference type="ChEBI" id="CHEBI:78453"/>
    </reaction>
    <physiologicalReaction direction="left-to-right" evidence="35">
        <dbReference type="Rhea" id="RHEA:41809"/>
    </physiologicalReaction>
</comment>
<dbReference type="InterPro" id="IPR032821">
    <property type="entry name" value="PKS_assoc"/>
</dbReference>
<dbReference type="InterPro" id="IPR009081">
    <property type="entry name" value="PP-bd_ACP"/>
</dbReference>
<evidence type="ECO:0000256" key="4">
    <source>
        <dbReference type="ARBA" id="ARBA00012873"/>
    </source>
</evidence>
<dbReference type="InterPro" id="IPR018201">
    <property type="entry name" value="Ketoacyl_synth_AS"/>
</dbReference>
<comment type="catalytic activity">
    <reaction evidence="45">
        <text>(2E)-hexadecenoyl-[ACP] + NADPH + H(+) = hexadecanoyl-[ACP] + NADP(+)</text>
        <dbReference type="Rhea" id="RHEA:41912"/>
        <dbReference type="Rhea" id="RHEA-COMP:9651"/>
        <dbReference type="Rhea" id="RHEA-COMP:9652"/>
        <dbReference type="ChEBI" id="CHEBI:15378"/>
        <dbReference type="ChEBI" id="CHEBI:57783"/>
        <dbReference type="ChEBI" id="CHEBI:58349"/>
        <dbReference type="ChEBI" id="CHEBI:78481"/>
        <dbReference type="ChEBI" id="CHEBI:78483"/>
    </reaction>
    <physiologicalReaction direction="left-to-right" evidence="45">
        <dbReference type="Rhea" id="RHEA:41913"/>
    </physiologicalReaction>
</comment>
<comment type="catalytic activity">
    <reaction evidence="57">
        <text>hexadecanoyl-[ACP] + H2O = hexadecanoate + holo-[ACP] + H(+)</text>
        <dbReference type="Rhea" id="RHEA:41932"/>
        <dbReference type="Rhea" id="RHEA-COMP:9652"/>
        <dbReference type="Rhea" id="RHEA-COMP:9685"/>
        <dbReference type="ChEBI" id="CHEBI:7896"/>
        <dbReference type="ChEBI" id="CHEBI:15377"/>
        <dbReference type="ChEBI" id="CHEBI:15378"/>
        <dbReference type="ChEBI" id="CHEBI:64479"/>
        <dbReference type="ChEBI" id="CHEBI:78483"/>
        <dbReference type="EC" id="3.1.2.14"/>
    </reaction>
    <physiologicalReaction direction="left-to-right" evidence="57">
        <dbReference type="Rhea" id="RHEA:41933"/>
    </physiologicalReaction>
</comment>
<dbReference type="Gene3D" id="3.90.180.10">
    <property type="entry name" value="Medium-chain alcohol dehydrogenases, catalytic domain"/>
    <property type="match status" value="1"/>
</dbReference>
<dbReference type="PROSITE" id="PS00012">
    <property type="entry name" value="PHOSPHOPANTETHEINE"/>
    <property type="match status" value="1"/>
</dbReference>
<evidence type="ECO:0000256" key="14">
    <source>
        <dbReference type="ARBA" id="ARBA00022679"/>
    </source>
</evidence>
<evidence type="ECO:0000256" key="15">
    <source>
        <dbReference type="ARBA" id="ARBA00022799"/>
    </source>
</evidence>
<dbReference type="GO" id="GO:0004312">
    <property type="term" value="F:fatty acid synthase activity"/>
    <property type="evidence" value="ECO:0007669"/>
    <property type="project" value="UniProtKB-EC"/>
</dbReference>
<evidence type="ECO:0000256" key="30">
    <source>
        <dbReference type="ARBA" id="ARBA00023388"/>
    </source>
</evidence>
<dbReference type="InterPro" id="IPR016039">
    <property type="entry name" value="Thiolase-like"/>
</dbReference>
<keyword evidence="21" id="KW-0560">Oxidoreductase</keyword>
<dbReference type="InterPro" id="IPR014031">
    <property type="entry name" value="Ketoacyl_synth_C"/>
</dbReference>
<dbReference type="PROSITE" id="PS52019">
    <property type="entry name" value="PKS_MFAS_DH"/>
    <property type="match status" value="1"/>
</dbReference>
<feature type="region of interest" description="C-terminal hotdog fold" evidence="68">
    <location>
        <begin position="1073"/>
        <end position="1221"/>
    </location>
</feature>
<evidence type="ECO:0000256" key="49">
    <source>
        <dbReference type="ARBA" id="ARBA00048051"/>
    </source>
</evidence>
<dbReference type="PANTHER" id="PTHR43775">
    <property type="entry name" value="FATTY ACID SYNTHASE"/>
    <property type="match status" value="1"/>
</dbReference>
<evidence type="ECO:0000256" key="21">
    <source>
        <dbReference type="ARBA" id="ARBA00023002"/>
    </source>
</evidence>
<comment type="catalytic activity">
    <reaction evidence="53">
        <text>a fatty acyl-[ACP] + malonyl-[ACP] + H(+) = a 3-oxoacyl-[ACP] + holo-[ACP] + CO2</text>
        <dbReference type="Rhea" id="RHEA:22836"/>
        <dbReference type="Rhea" id="RHEA-COMP:9623"/>
        <dbReference type="Rhea" id="RHEA-COMP:9685"/>
        <dbReference type="Rhea" id="RHEA-COMP:9916"/>
        <dbReference type="Rhea" id="RHEA-COMP:14125"/>
        <dbReference type="ChEBI" id="CHEBI:15378"/>
        <dbReference type="ChEBI" id="CHEBI:16526"/>
        <dbReference type="ChEBI" id="CHEBI:64479"/>
        <dbReference type="ChEBI" id="CHEBI:78449"/>
        <dbReference type="ChEBI" id="CHEBI:78776"/>
        <dbReference type="ChEBI" id="CHEBI:138651"/>
        <dbReference type="EC" id="2.3.1.41"/>
    </reaction>
    <physiologicalReaction direction="left-to-right" evidence="53">
        <dbReference type="Rhea" id="RHEA:22837"/>
    </physiologicalReaction>
</comment>
<dbReference type="Gene3D" id="3.40.50.1820">
    <property type="entry name" value="alpha/beta hydrolase"/>
    <property type="match status" value="1"/>
</dbReference>
<evidence type="ECO:0000256" key="28">
    <source>
        <dbReference type="ARBA" id="ARBA00023351"/>
    </source>
</evidence>
<sequence>MSVRRALVVERRNKSETKMPARSHETPEHLYGAQQQQQQMIHEHQHNHHHMMANFGSNGLSSSPQQQFYYHHVSSPGIPLPVPESPDAVVISGISGRFPEAGNMEEFEANLFAGVDMVTESDRRFKPGLMGLPRRLGTLKDIKSFDASFFGVHGKQADVMDPQLRMLMEISYEAILDSGVNPEAMRGSRTGVFIGASVSEAENAYNATSDPEEISGYTLPGCCRAMFSNRISFAFDFTGPSFTIDTACSSSLLAFQRGFDAIRSGECDSALIGGVNLCLKPQMSLNFHKMNMLSPDGACKAFDKSGNGYVRSEAAVVVLLQRRRDARRIYSSVLHAKTNCDGFKTQGVTYPSGEMQKKLLLETYADADVDPSKVVYVEAHGTGTKVGDPQEMNAIADVFCKARNDSLLVGSVKSNMGHSEPASGLCSLAKLIIAMERGSIPPNLHFKAPNPDIPALSDGRMKVVDETQPFPAGGIAGLNCFGFGGANVHVVLQSLWPSQRTPKIPAEIPRLVTFSGRTEIAVEDTLKKLEDSSLELSQLGLLHEIFSTPISGHPYRGFSILGSSDSARTVEPVPAGPRPVWFCYAGMGTQWVGMGRNLFGLPGFDRAIRKCSNALVPYGFDLYNLILNGDENECNNTLNAFVSIAAIQVAITETLNIMGIHPDGIVGHSVGELCCAYADGTLTAEQTVAAAYWRGRCIVEANLPAGAMAAVGLSWAQAKERCPPTVYPACHNSADNVTVSGPVDDIRSFVGQLKSEGIFAKEVNSGGMAFHSQYIAAAGPQLKRALQQVIPIPKRRSSKWISSSIPEEDWNSPLAVSSSAAYHVNNLLSPVLFQEALKHVPENAIVIEIAPHSLLQAILKRSLKACHVLPTQKRDHEDNLHFFLGNIGKVFLAGGPSPKLQNLYEGDCSEYPVPIGTPGISSLISWDHSVEWKIPKLDEFGFSESGGSGSDFKATISLSPGTEYANIAGHQIDGRVLFPATGYLMLAWKALARSKGMPFNELPVQFQDVHLHRATILNPEGSVTTLGVNLLSSTGRWEICDGDTTVASGFIAVPEDKNLQYSLAARKPERDSQVALETKEIYRELLLRGYEYKGDFKGIEESAVDGKWGKLGWRNNNWVAFMDTMLQLSLLGENSRSLKLPTRIRHVKIVPDVHLAAIEEAGGKELLAFHDTCIQVCASGGIEFQGIKCNVAARRPPAHGPPTLESSSFFSFTSSELISTGKAERAMVEVVLQNSKKSKLTFAQAFLEGANVGSVDNFMALRAKRVADRLPLMVECVAITDQQGFENPEVSVVSVAKLPADKYDLVILEDVGPQQLPEKIWNSVSPEGFILIQDSGSDLVASNAMPIQTTHLNVTDHVSFTWVEELKASAKLLLEDKNVRLWLSAENDVSNGIVGLTTCIRKEPGLENTRCLFNTTAEALPQNLEREILSKDLAFNVVAKSDRGEWIHGTYVHFDITDSQATVPVAHAFLNAAVRGDLSSLTWVESPVGSVTPKPTELLCDVYYAPLNFRDIMLATGKLPPDALPGNLATQECVLGLEFAGKDPVENRSVMGLVPAQGLATKVLADPTFMWTVPDSWTLRDASSVPVVYATAYYALIVRGGLKSGKSVLIHAGSGGVGQAAIQIALSMSCKVYTTVGSSTKRQFLKERFPALKDENIGNSRDAVDLETWIMRETNGRGVDMALNSLAGDKLMATVRCIAEHGTFLEIGKFDLSENTPLGMAFFLKNITFHGILLDALFDVDEEKRAVVQLVQKGLDSGVVKPLPVSVFEQNQTEAAFRFMSCGKHMGKVVLEVRPEDQVSSMPVLALPRMYCNSRSVYLISGGLGGFGLELALWLVNKGARNIVLTSRSGVRTGFQRRAVSTLESLGAKIFISTTDVTTLAGAEELVSYCQNIGPLVGIFHLAVVIRDGILDNQTDDEFRQVYKPKAEGFINLDKVTRSLNVSSLEHFVAFSSVSCGRGNAGQTNYGLANSVLERICEQRKADGFPGLAIQWGAIGDVGVVLDLLGDNETIVGGTVPQRIPSCLQALESLLSRKAESAAVAASTVWAKKERSTGSGSRDKVDICQQIAKIIGLSNPSSIKQNVTLGDLGMDSLMSVEVRQALERECDLNLSVAEVRHLTFAQLTELQSGGQNETDPAAADVKNSCSKEDTVHALTMIKPLVVKELLSCDTVVEFAPDNDADKLHSPVFLLPPIEGSAKSLEKLAKTFKCPVYAFQASLKLSSTSLQKIAEQYIAVIKTIQPTGPYKLVGYSYGAAVAFEIALQLGASQIPRVILIDGSHAYLSVLTKRYINRLDNNEEWQASQICAFLSQFARFDIEKMRSAMLAEKSWEAMLTLLRKTVGDVGVETSMEDLEKVVGNFGDRLLAGLNYQPAKKYSGKVTLLKAAQNEAKSQLSEDYNLSEVCEEPVSLHELAGDHFTCVSSLIEKNATIIHDTIINSNKCVNGMSKSQVNIF</sequence>
<dbReference type="Pfam" id="PF00107">
    <property type="entry name" value="ADH_zinc_N"/>
    <property type="match status" value="1"/>
</dbReference>
<feature type="compositionally biased region" description="Basic and acidic residues" evidence="69">
    <location>
        <begin position="7"/>
        <end position="27"/>
    </location>
</feature>
<evidence type="ECO:0000256" key="22">
    <source>
        <dbReference type="ARBA" id="ARBA00023027"/>
    </source>
</evidence>
<evidence type="ECO:0000256" key="27">
    <source>
        <dbReference type="ARBA" id="ARBA00023332"/>
    </source>
</evidence>
<comment type="catalytic activity">
    <reaction evidence="58">
        <text>3-oxotetradecanoyl-[ACP] + NADPH + H(+) = (3R)-hydroxytetradecanoyl-[ACP] + NADP(+)</text>
        <dbReference type="Rhea" id="RHEA:41888"/>
        <dbReference type="Rhea" id="RHEA-COMP:9645"/>
        <dbReference type="Rhea" id="RHEA-COMP:9646"/>
        <dbReference type="ChEBI" id="CHEBI:15378"/>
        <dbReference type="ChEBI" id="CHEBI:57783"/>
        <dbReference type="ChEBI" id="CHEBI:58349"/>
        <dbReference type="ChEBI" id="CHEBI:78473"/>
        <dbReference type="ChEBI" id="CHEBI:78474"/>
    </reaction>
    <physiologicalReaction direction="left-to-right" evidence="58">
        <dbReference type="Rhea" id="RHEA:41889"/>
    </physiologicalReaction>
</comment>
<evidence type="ECO:0000256" key="52">
    <source>
        <dbReference type="ARBA" id="ARBA00048420"/>
    </source>
</evidence>
<comment type="catalytic activity">
    <reaction evidence="62">
        <text>3-oxododecanoyl-[ACP] + NADPH + H(+) = (3R)-hydroxydodecanoyl-[ACP] + NADP(+)</text>
        <dbReference type="Rhea" id="RHEA:41872"/>
        <dbReference type="Rhea" id="RHEA-COMP:9641"/>
        <dbReference type="Rhea" id="RHEA-COMP:9642"/>
        <dbReference type="ChEBI" id="CHEBI:15378"/>
        <dbReference type="ChEBI" id="CHEBI:57783"/>
        <dbReference type="ChEBI" id="CHEBI:58349"/>
        <dbReference type="ChEBI" id="CHEBI:78469"/>
        <dbReference type="ChEBI" id="CHEBI:78470"/>
    </reaction>
    <physiologicalReaction direction="left-to-right" evidence="62">
        <dbReference type="Rhea" id="RHEA:41873"/>
    </physiologicalReaction>
</comment>
<dbReference type="SMART" id="SM00822">
    <property type="entry name" value="PKS_KR"/>
    <property type="match status" value="1"/>
</dbReference>
<dbReference type="Gene3D" id="3.40.366.10">
    <property type="entry name" value="Malonyl-Coenzyme A Acyl Carrier Protein, domain 2"/>
    <property type="match status" value="1"/>
</dbReference>
<dbReference type="SUPFAM" id="SSF51735">
    <property type="entry name" value="NAD(P)-binding Rossmann-fold domains"/>
    <property type="match status" value="2"/>
</dbReference>
<comment type="catalytic activity">
    <reaction evidence="44">
        <text>dodecanoyl-[ACP] + malonyl-[ACP] + H(+) = 3-oxotetradecanoyl-[ACP] + holo-[ACP] + CO2</text>
        <dbReference type="Rhea" id="RHEA:41884"/>
        <dbReference type="Rhea" id="RHEA-COMP:9623"/>
        <dbReference type="Rhea" id="RHEA-COMP:9644"/>
        <dbReference type="Rhea" id="RHEA-COMP:9645"/>
        <dbReference type="Rhea" id="RHEA-COMP:9685"/>
        <dbReference type="ChEBI" id="CHEBI:15378"/>
        <dbReference type="ChEBI" id="CHEBI:16526"/>
        <dbReference type="ChEBI" id="CHEBI:64479"/>
        <dbReference type="ChEBI" id="CHEBI:65264"/>
        <dbReference type="ChEBI" id="CHEBI:78449"/>
        <dbReference type="ChEBI" id="CHEBI:78473"/>
    </reaction>
    <physiologicalReaction direction="left-to-right" evidence="44">
        <dbReference type="Rhea" id="RHEA:41885"/>
    </physiologicalReaction>
</comment>
<evidence type="ECO:0000256" key="69">
    <source>
        <dbReference type="SAM" id="MobiDB-lite"/>
    </source>
</evidence>
<dbReference type="EC" id="1.3.1.39" evidence="2"/>
<feature type="domain" description="Ketosynthase family 3 (KS3)" evidence="71">
    <location>
        <begin position="86"/>
        <end position="494"/>
    </location>
</feature>
<dbReference type="InterPro" id="IPR029058">
    <property type="entry name" value="AB_hydrolase_fold"/>
</dbReference>
<keyword evidence="15" id="KW-0702">S-nitrosylation</keyword>
<evidence type="ECO:0000256" key="55">
    <source>
        <dbReference type="ARBA" id="ARBA00048650"/>
    </source>
</evidence>
<dbReference type="Gene3D" id="3.40.47.10">
    <property type="match status" value="1"/>
</dbReference>
<keyword evidence="13" id="KW-0597">Phosphoprotein</keyword>
<gene>
    <name evidence="73" type="ORF">NMOB1V02_LOCUS4328</name>
</gene>
<dbReference type="Pfam" id="PF08659">
    <property type="entry name" value="KR"/>
    <property type="match status" value="1"/>
</dbReference>
<dbReference type="EC" id="2.3.1.39" evidence="9"/>
<comment type="catalytic activity">
    <reaction evidence="39">
        <text>hexanoyl-[ACP] + malonyl-[ACP] + H(+) = 3-oxooctanoyl-[ACP] + holo-[ACP] + CO2</text>
        <dbReference type="Rhea" id="RHEA:41836"/>
        <dbReference type="Rhea" id="RHEA-COMP:9623"/>
        <dbReference type="Rhea" id="RHEA-COMP:9632"/>
        <dbReference type="Rhea" id="RHEA-COMP:9633"/>
        <dbReference type="Rhea" id="RHEA-COMP:9685"/>
        <dbReference type="ChEBI" id="CHEBI:15378"/>
        <dbReference type="ChEBI" id="CHEBI:16526"/>
        <dbReference type="ChEBI" id="CHEBI:64479"/>
        <dbReference type="ChEBI" id="CHEBI:78449"/>
        <dbReference type="ChEBI" id="CHEBI:78459"/>
        <dbReference type="ChEBI" id="CHEBI:78460"/>
    </reaction>
    <physiologicalReaction direction="left-to-right" evidence="39">
        <dbReference type="Rhea" id="RHEA:41837"/>
    </physiologicalReaction>
</comment>
<dbReference type="Gene3D" id="3.30.70.3290">
    <property type="match status" value="1"/>
</dbReference>
<comment type="catalytic activity">
    <reaction evidence="66">
        <text>(2E)-decenoyl-[ACP] + NADPH + H(+) = decanoyl-[ACP] + NADP(+)</text>
        <dbReference type="Rhea" id="RHEA:41864"/>
        <dbReference type="Rhea" id="RHEA-COMP:9639"/>
        <dbReference type="Rhea" id="RHEA-COMP:9640"/>
        <dbReference type="ChEBI" id="CHEBI:15378"/>
        <dbReference type="ChEBI" id="CHEBI:57783"/>
        <dbReference type="ChEBI" id="CHEBI:58349"/>
        <dbReference type="ChEBI" id="CHEBI:78467"/>
        <dbReference type="ChEBI" id="CHEBI:78468"/>
    </reaction>
    <physiologicalReaction direction="left-to-right" evidence="66">
        <dbReference type="Rhea" id="RHEA:41865"/>
    </physiologicalReaction>
</comment>
<evidence type="ECO:0000256" key="7">
    <source>
        <dbReference type="ARBA" id="ARBA00013191"/>
    </source>
</evidence>
<dbReference type="InterPro" id="IPR036736">
    <property type="entry name" value="ACP-like_sf"/>
</dbReference>
<evidence type="ECO:0000256" key="62">
    <source>
        <dbReference type="ARBA" id="ARBA00049263"/>
    </source>
</evidence>
<dbReference type="InterPro" id="IPR014030">
    <property type="entry name" value="Ketoacyl_synth_N"/>
</dbReference>
<dbReference type="EMBL" id="OA882693">
    <property type="protein sequence ID" value="CAD7276572.1"/>
    <property type="molecule type" value="Genomic_DNA"/>
</dbReference>
<comment type="catalytic activity">
    <reaction evidence="52">
        <text>(2E)-octenoyl-[ACP] + NADPH + H(+) = octanoyl-[ACP] + NADP(+)</text>
        <dbReference type="Rhea" id="RHEA:41848"/>
        <dbReference type="Rhea" id="RHEA-COMP:9635"/>
        <dbReference type="Rhea" id="RHEA-COMP:9636"/>
        <dbReference type="ChEBI" id="CHEBI:15378"/>
        <dbReference type="ChEBI" id="CHEBI:57783"/>
        <dbReference type="ChEBI" id="CHEBI:58349"/>
        <dbReference type="ChEBI" id="CHEBI:78462"/>
        <dbReference type="ChEBI" id="CHEBI:78463"/>
    </reaction>
    <physiologicalReaction direction="left-to-right" evidence="52">
        <dbReference type="Rhea" id="RHEA:41849"/>
    </physiologicalReaction>
</comment>
<comment type="catalytic activity">
    <reaction evidence="64">
        <text>3-oxooctanoyl-[ACP] + NADPH + H(+) = (3R)-hydroxyoctanoyl-[ACP] + NADP(+)</text>
        <dbReference type="Rhea" id="RHEA:41840"/>
        <dbReference type="Rhea" id="RHEA-COMP:9633"/>
        <dbReference type="Rhea" id="RHEA-COMP:9634"/>
        <dbReference type="ChEBI" id="CHEBI:15378"/>
        <dbReference type="ChEBI" id="CHEBI:57783"/>
        <dbReference type="ChEBI" id="CHEBI:58349"/>
        <dbReference type="ChEBI" id="CHEBI:78460"/>
        <dbReference type="ChEBI" id="CHEBI:78461"/>
    </reaction>
    <physiologicalReaction direction="left-to-right" evidence="64">
        <dbReference type="Rhea" id="RHEA:41841"/>
    </physiologicalReaction>
</comment>
<evidence type="ECO:0000256" key="48">
    <source>
        <dbReference type="ARBA" id="ARBA00047961"/>
    </source>
</evidence>
<dbReference type="EC" id="4.2.1.59" evidence="6"/>
<feature type="region of interest" description="Disordered" evidence="69">
    <location>
        <begin position="1"/>
        <end position="27"/>
    </location>
</feature>
<evidence type="ECO:0000256" key="59">
    <source>
        <dbReference type="ARBA" id="ARBA00049019"/>
    </source>
</evidence>
<dbReference type="InterPro" id="IPR036291">
    <property type="entry name" value="NAD(P)-bd_dom_sf"/>
</dbReference>
<dbReference type="InterPro" id="IPR013149">
    <property type="entry name" value="ADH-like_C"/>
</dbReference>
<dbReference type="EC" id="2.3.1.85" evidence="4"/>
<evidence type="ECO:0000256" key="13">
    <source>
        <dbReference type="ARBA" id="ARBA00022553"/>
    </source>
</evidence>
<evidence type="ECO:0000256" key="57">
    <source>
        <dbReference type="ARBA" id="ARBA00048704"/>
    </source>
</evidence>
<evidence type="ECO:0000256" key="6">
    <source>
        <dbReference type="ARBA" id="ARBA00013167"/>
    </source>
</evidence>
<keyword evidence="23" id="KW-0443">Lipid metabolism</keyword>
<proteinExistence type="predicted"/>
<dbReference type="GO" id="GO:0006633">
    <property type="term" value="P:fatty acid biosynthetic process"/>
    <property type="evidence" value="ECO:0007669"/>
    <property type="project" value="UniProtKB-UniPathway"/>
</dbReference>